<keyword evidence="3" id="KW-0949">S-adenosyl-L-methionine</keyword>
<organism evidence="4">
    <name type="scientific">freshwater metagenome</name>
    <dbReference type="NCBI Taxonomy" id="449393"/>
    <lineage>
        <taxon>unclassified sequences</taxon>
        <taxon>metagenomes</taxon>
        <taxon>ecological metagenomes</taxon>
    </lineage>
</organism>
<dbReference type="InterPro" id="IPR023576">
    <property type="entry name" value="UbiE/COQ5_MeTrFase_CS"/>
</dbReference>
<dbReference type="HAMAP" id="MF_01813">
    <property type="entry name" value="MenG_UbiE_methyltr"/>
    <property type="match status" value="1"/>
</dbReference>
<proteinExistence type="inferred from homology"/>
<evidence type="ECO:0000313" key="4">
    <source>
        <dbReference type="EMBL" id="CAB4880235.1"/>
    </source>
</evidence>
<dbReference type="NCBIfam" id="NF001244">
    <property type="entry name" value="PRK00216.1-5"/>
    <property type="match status" value="1"/>
</dbReference>
<dbReference type="AlphaFoldDB" id="A0A6J7EG32"/>
<dbReference type="PANTHER" id="PTHR43591">
    <property type="entry name" value="METHYLTRANSFERASE"/>
    <property type="match status" value="1"/>
</dbReference>
<accession>A0A6J7EG32</accession>
<dbReference type="PROSITE" id="PS51608">
    <property type="entry name" value="SAM_MT_UBIE"/>
    <property type="match status" value="1"/>
</dbReference>
<keyword evidence="1" id="KW-0489">Methyltransferase</keyword>
<name>A0A6J7EG32_9ZZZZ</name>
<dbReference type="InterPro" id="IPR029063">
    <property type="entry name" value="SAM-dependent_MTases_sf"/>
</dbReference>
<dbReference type="PANTHER" id="PTHR43591:SF24">
    <property type="entry name" value="2-METHOXY-6-POLYPRENYL-1,4-BENZOQUINOL METHYLASE, MITOCHONDRIAL"/>
    <property type="match status" value="1"/>
</dbReference>
<dbReference type="PROSITE" id="PS01184">
    <property type="entry name" value="UBIE_2"/>
    <property type="match status" value="1"/>
</dbReference>
<evidence type="ECO:0000256" key="2">
    <source>
        <dbReference type="ARBA" id="ARBA00022679"/>
    </source>
</evidence>
<reference evidence="4" key="1">
    <citation type="submission" date="2020-05" db="EMBL/GenBank/DDBJ databases">
        <authorList>
            <person name="Chiriac C."/>
            <person name="Salcher M."/>
            <person name="Ghai R."/>
            <person name="Kavagutti S V."/>
        </authorList>
    </citation>
    <scope>NUCLEOTIDE SEQUENCE</scope>
</reference>
<dbReference type="SUPFAM" id="SSF53335">
    <property type="entry name" value="S-adenosyl-L-methionine-dependent methyltransferases"/>
    <property type="match status" value="1"/>
</dbReference>
<dbReference type="EMBL" id="CAFBLQ010000160">
    <property type="protein sequence ID" value="CAB4880235.1"/>
    <property type="molecule type" value="Genomic_DNA"/>
</dbReference>
<dbReference type="GO" id="GO:0008168">
    <property type="term" value="F:methyltransferase activity"/>
    <property type="evidence" value="ECO:0007669"/>
    <property type="project" value="UniProtKB-KW"/>
</dbReference>
<evidence type="ECO:0000256" key="1">
    <source>
        <dbReference type="ARBA" id="ARBA00022603"/>
    </source>
</evidence>
<gene>
    <name evidence="4" type="ORF">UFOPK3423_01286</name>
</gene>
<sequence>MSSGPEDRERGTLEEPQVQAMFDRISGVYDRMNSVMTAGLHHHWRRRAADLAQVGPGADVLDVATGTGDLAIELAARVAPGGSVIGCDFSEEMLGHARVKDPAITWEWANALDLPYETDRFDAVTVGFGARNFSELDRGLAEMTRVTRPGGRVVILEITTPTRPPLSTFYRAWFDRVVPLIGRVAGDSDAYTYLPASVKRFPGAPQLAQVLDRAGLVDVSYLLTAGGIIAIHVGRKPGPSE</sequence>
<dbReference type="GO" id="GO:0042181">
    <property type="term" value="P:ketone biosynthetic process"/>
    <property type="evidence" value="ECO:0007669"/>
    <property type="project" value="UniProtKB-ARBA"/>
</dbReference>
<protein>
    <submittedName>
        <fullName evidence="4">Unannotated protein</fullName>
    </submittedName>
</protein>
<dbReference type="GO" id="GO:0032259">
    <property type="term" value="P:methylation"/>
    <property type="evidence" value="ECO:0007669"/>
    <property type="project" value="UniProtKB-KW"/>
</dbReference>
<keyword evidence="2" id="KW-0808">Transferase</keyword>
<evidence type="ECO:0000256" key="3">
    <source>
        <dbReference type="ARBA" id="ARBA00022691"/>
    </source>
</evidence>
<dbReference type="NCBIfam" id="TIGR01934">
    <property type="entry name" value="MenG_MenH_UbiE"/>
    <property type="match status" value="1"/>
</dbReference>
<dbReference type="InterPro" id="IPR004033">
    <property type="entry name" value="UbiE/COQ5_MeTrFase"/>
</dbReference>
<dbReference type="Gene3D" id="3.40.50.150">
    <property type="entry name" value="Vaccinia Virus protein VP39"/>
    <property type="match status" value="1"/>
</dbReference>
<dbReference type="Pfam" id="PF01209">
    <property type="entry name" value="Ubie_methyltran"/>
    <property type="match status" value="1"/>
</dbReference>
<dbReference type="CDD" id="cd02440">
    <property type="entry name" value="AdoMet_MTases"/>
    <property type="match status" value="1"/>
</dbReference>